<evidence type="ECO:0000259" key="1">
    <source>
        <dbReference type="Pfam" id="PF08996"/>
    </source>
</evidence>
<protein>
    <submittedName>
        <fullName evidence="2">DNA polymerase alpha catalytic subunit</fullName>
    </submittedName>
</protein>
<dbReference type="AlphaFoldDB" id="A0A556TWQ8"/>
<sequence>MVVDVVSVGRGNFTAGLLFSHSGRKCWRFAAKIEMVSVVEQSVEQTILYSEKALYNQLSFYRYIFDWEYATTKILQGDEKNKFKKHFPEERDVYKKLKAVVDHVLASSSYSEVNLAKLFQAFTSLK</sequence>
<dbReference type="GO" id="GO:0003688">
    <property type="term" value="F:DNA replication origin binding"/>
    <property type="evidence" value="ECO:0007669"/>
    <property type="project" value="TreeGrafter"/>
</dbReference>
<dbReference type="GO" id="GO:0006272">
    <property type="term" value="P:leading strand elongation"/>
    <property type="evidence" value="ECO:0007669"/>
    <property type="project" value="TreeGrafter"/>
</dbReference>
<evidence type="ECO:0000313" key="3">
    <source>
        <dbReference type="Proteomes" id="UP000319801"/>
    </source>
</evidence>
<comment type="caution">
    <text evidence="2">The sequence shown here is derived from an EMBL/GenBank/DDBJ whole genome shotgun (WGS) entry which is preliminary data.</text>
</comment>
<dbReference type="Pfam" id="PF08996">
    <property type="entry name" value="zf-DNA_Pol"/>
    <property type="match status" value="1"/>
</dbReference>
<dbReference type="EMBL" id="VCAZ01000024">
    <property type="protein sequence ID" value="TSK98504.1"/>
    <property type="molecule type" value="Genomic_DNA"/>
</dbReference>
<dbReference type="PANTHER" id="PTHR45861">
    <property type="entry name" value="DNA POLYMERASE ALPHA CATALYTIC SUBUNIT"/>
    <property type="match status" value="1"/>
</dbReference>
<dbReference type="GO" id="GO:0003887">
    <property type="term" value="F:DNA-directed DNA polymerase activity"/>
    <property type="evidence" value="ECO:0007669"/>
    <property type="project" value="InterPro"/>
</dbReference>
<dbReference type="GO" id="GO:0006273">
    <property type="term" value="P:lagging strand elongation"/>
    <property type="evidence" value="ECO:0007669"/>
    <property type="project" value="TreeGrafter"/>
</dbReference>
<feature type="domain" description="Zinc finger DNA-directed DNA polymerase family B alpha" evidence="1">
    <location>
        <begin position="48"/>
        <end position="119"/>
    </location>
</feature>
<gene>
    <name evidence="2" type="ORF">Baya_5418</name>
</gene>
<dbReference type="GO" id="GO:0003697">
    <property type="term" value="F:single-stranded DNA binding"/>
    <property type="evidence" value="ECO:0007669"/>
    <property type="project" value="TreeGrafter"/>
</dbReference>
<name>A0A556TWQ8_BAGYA</name>
<dbReference type="GO" id="GO:0005658">
    <property type="term" value="C:alpha DNA polymerase:primase complex"/>
    <property type="evidence" value="ECO:0007669"/>
    <property type="project" value="TreeGrafter"/>
</dbReference>
<dbReference type="Gene3D" id="1.10.3200.20">
    <property type="entry name" value="DNA Polymerase alpha, zinc finger"/>
    <property type="match status" value="1"/>
</dbReference>
<dbReference type="PANTHER" id="PTHR45861:SF1">
    <property type="entry name" value="DNA POLYMERASE ALPHA CATALYTIC SUBUNIT"/>
    <property type="match status" value="1"/>
</dbReference>
<organism evidence="2 3">
    <name type="scientific">Bagarius yarrelli</name>
    <name type="common">Goonch</name>
    <name type="synonym">Bagrus yarrelli</name>
    <dbReference type="NCBI Taxonomy" id="175774"/>
    <lineage>
        <taxon>Eukaryota</taxon>
        <taxon>Metazoa</taxon>
        <taxon>Chordata</taxon>
        <taxon>Craniata</taxon>
        <taxon>Vertebrata</taxon>
        <taxon>Euteleostomi</taxon>
        <taxon>Actinopterygii</taxon>
        <taxon>Neopterygii</taxon>
        <taxon>Teleostei</taxon>
        <taxon>Ostariophysi</taxon>
        <taxon>Siluriformes</taxon>
        <taxon>Sisoridae</taxon>
        <taxon>Sisorinae</taxon>
        <taxon>Bagarius</taxon>
    </lineage>
</organism>
<dbReference type="OrthoDB" id="8935577at2759"/>
<proteinExistence type="predicted"/>
<reference evidence="2 3" key="1">
    <citation type="journal article" date="2019" name="Genome Biol. Evol.">
        <title>Whole-Genome Sequencing of the Giant Devil Catfish, Bagarius yarrelli.</title>
        <authorList>
            <person name="Jiang W."/>
            <person name="Lv Y."/>
            <person name="Cheng L."/>
            <person name="Yang K."/>
            <person name="Chao B."/>
            <person name="Wang X."/>
            <person name="Li Y."/>
            <person name="Pan X."/>
            <person name="You X."/>
            <person name="Zhang Y."/>
            <person name="Yang J."/>
            <person name="Li J."/>
            <person name="Zhang X."/>
            <person name="Liu S."/>
            <person name="Sun C."/>
            <person name="Yang J."/>
            <person name="Shi Q."/>
        </authorList>
    </citation>
    <scope>NUCLEOTIDE SEQUENCE [LARGE SCALE GENOMIC DNA]</scope>
    <source>
        <strain evidence="2">JWS20170419001</strain>
        <tissue evidence="2">Muscle</tissue>
    </source>
</reference>
<keyword evidence="3" id="KW-1185">Reference proteome</keyword>
<accession>A0A556TWQ8</accession>
<dbReference type="InterPro" id="IPR015088">
    <property type="entry name" value="Znf_DNA-dir_DNA_pol_B_alpha"/>
</dbReference>
<dbReference type="Proteomes" id="UP000319801">
    <property type="component" value="Unassembled WGS sequence"/>
</dbReference>
<evidence type="ECO:0000313" key="2">
    <source>
        <dbReference type="EMBL" id="TSK98504.1"/>
    </source>
</evidence>
<dbReference type="GO" id="GO:0003682">
    <property type="term" value="F:chromatin binding"/>
    <property type="evidence" value="ECO:0007669"/>
    <property type="project" value="TreeGrafter"/>
</dbReference>
<dbReference type="InterPro" id="IPR038256">
    <property type="entry name" value="Pol_alpha_znc_sf"/>
</dbReference>
<dbReference type="GO" id="GO:1902975">
    <property type="term" value="P:mitotic DNA replication initiation"/>
    <property type="evidence" value="ECO:0007669"/>
    <property type="project" value="TreeGrafter"/>
</dbReference>